<accession>A0A2P2LTD4</accession>
<dbReference type="GO" id="GO:0016301">
    <property type="term" value="F:kinase activity"/>
    <property type="evidence" value="ECO:0007669"/>
    <property type="project" value="UniProtKB-KW"/>
</dbReference>
<reference evidence="1" key="1">
    <citation type="submission" date="2018-02" db="EMBL/GenBank/DDBJ databases">
        <title>Rhizophora mucronata_Transcriptome.</title>
        <authorList>
            <person name="Meera S.P."/>
            <person name="Sreeshan A."/>
            <person name="Augustine A."/>
        </authorList>
    </citation>
    <scope>NUCLEOTIDE SEQUENCE</scope>
    <source>
        <tissue evidence="1">Leaf</tissue>
    </source>
</reference>
<name>A0A2P2LTD4_RHIMU</name>
<organism evidence="1">
    <name type="scientific">Rhizophora mucronata</name>
    <name type="common">Asiatic mangrove</name>
    <dbReference type="NCBI Taxonomy" id="61149"/>
    <lineage>
        <taxon>Eukaryota</taxon>
        <taxon>Viridiplantae</taxon>
        <taxon>Streptophyta</taxon>
        <taxon>Embryophyta</taxon>
        <taxon>Tracheophyta</taxon>
        <taxon>Spermatophyta</taxon>
        <taxon>Magnoliopsida</taxon>
        <taxon>eudicotyledons</taxon>
        <taxon>Gunneridae</taxon>
        <taxon>Pentapetalae</taxon>
        <taxon>rosids</taxon>
        <taxon>fabids</taxon>
        <taxon>Malpighiales</taxon>
        <taxon>Rhizophoraceae</taxon>
        <taxon>Rhizophora</taxon>
    </lineage>
</organism>
<keyword evidence="1" id="KW-0418">Kinase</keyword>
<keyword evidence="1" id="KW-0808">Transferase</keyword>
<sequence length="40" mass="4736">MRCLAALARWEELNNLCKEYWTPAEPSARLEMAPMVVFFF</sequence>
<dbReference type="AlphaFoldDB" id="A0A2P2LTD4"/>
<proteinExistence type="predicted"/>
<dbReference type="EMBL" id="GGEC01040737">
    <property type="protein sequence ID" value="MBX21221.1"/>
    <property type="molecule type" value="Transcribed_RNA"/>
</dbReference>
<evidence type="ECO:0000313" key="1">
    <source>
        <dbReference type="EMBL" id="MBX21221.1"/>
    </source>
</evidence>
<protein>
    <submittedName>
        <fullName evidence="1">Serine/threonine-protein kinase TOR isoform X2</fullName>
    </submittedName>
</protein>